<dbReference type="Gene3D" id="2.60.40.1930">
    <property type="match status" value="1"/>
</dbReference>
<evidence type="ECO:0000256" key="1">
    <source>
        <dbReference type="SAM" id="MobiDB-lite"/>
    </source>
</evidence>
<dbReference type="RefSeq" id="WP_301200838.1">
    <property type="nucleotide sequence ID" value="NZ_JAPDPI010000033.1"/>
</dbReference>
<feature type="compositionally biased region" description="Polar residues" evidence="1">
    <location>
        <begin position="174"/>
        <end position="183"/>
    </location>
</feature>
<dbReference type="EMBL" id="JAPDPI010000033">
    <property type="protein sequence ID" value="MCW3806926.1"/>
    <property type="molecule type" value="Genomic_DNA"/>
</dbReference>
<organism evidence="2 3">
    <name type="scientific">Plebeiibacterium marinum</name>
    <dbReference type="NCBI Taxonomy" id="2992111"/>
    <lineage>
        <taxon>Bacteria</taxon>
        <taxon>Pseudomonadati</taxon>
        <taxon>Bacteroidota</taxon>
        <taxon>Bacteroidia</taxon>
        <taxon>Marinilabiliales</taxon>
        <taxon>Marinilabiliaceae</taxon>
        <taxon>Plebeiibacterium</taxon>
    </lineage>
</organism>
<feature type="region of interest" description="Disordered" evidence="1">
    <location>
        <begin position="166"/>
        <end position="191"/>
    </location>
</feature>
<protein>
    <submittedName>
        <fullName evidence="2">Uncharacterized protein</fullName>
    </submittedName>
</protein>
<dbReference type="Proteomes" id="UP001207408">
    <property type="component" value="Unassembled WGS sequence"/>
</dbReference>
<sequence length="1344" mass="152321">MRSLLKQIKLRKKLLTKTTILLLLTTIIISFSAAWSIPDKDFLSKIIRYQKINRQEKLYLHVDKPIYVTGEDLWFSIFLNEVSTNLLNKTEQVVYAELISPTGSSTLKKLFKVENGRGSGHISLPNSLPTGNYLIMAYTNWMRNMGSDFYFKKEITIINDKEQSPTSEEVLKATASSDQNAKDNANPIKDNKPSHDISLQFFPEGGNIINGILCKIAFEGITQNGSPATFEGEIIDNTGKSVALIRPIWDGKGVFSFIPEPSKTYQAIINNTDTFNLPKTKENGYQLAVESSFRSDKILIRVQGSAQLANPNLFVLVMQGQKPMIAVADSLVNNQLLIPVDKSKLNTGIAQITVFDDKKIPQCERLVFINHYDFTTINIQPVNPNPAGREKMTLNISTLNQQGQPVPGTFSLAVTDASRIPDKFYQPMDFVSYNIFGSELPNFKGDASFVMKKSAKSAIQTDLVMLTNGWRRYAWEEVLKDSVSLPRFLEEPGIYLKGKVMKLSSEKMPDPGVQVFMRFKEKDRGDRYYTTTDQNSEFTFILNEFTDSLVAILTTKDHKKKFTDYSISLESNLASNAMDLKAKNQLSNHSFSETIDYQNHSAVIEINDLKKNQLAQELVRAKAKDFFVDTANVSIDEVKILGTKIRNVKDVMTSAYGAPSKSIGTKQLEDLSEELDWNSGLISVIATALPGLEITEILSDSLDYEYLRFSSRDRRQHRFFIYVDGKMVGATDDKGVLKNMLRLYEVNDLISLGADEVKSIDLIYPQQGTSKLKLNSESLENTSLENITSDESMTITSSNVSSNQPVQMQDPINDFKTNPLFYSSPEAILSIYTKTGGGLYSRSNTKGINKFYLSGYAKVKEFYSPDYSDDKAIVNQDKRSTLYWNPLVTTDETGTAQIEFYNSDVSGMFRVEAVGFSDYGNAGNTRIVFGEAQTSTPQLATTQQDVYPDEQVIANKNNENWLDKSKQKIQVLLKSNQPAGYAFVSVPSKNWTTLTDPNGFCYIDDAIIAPNDTICLNYNINESLCIIRSEITNPDNPIILQSGLKSDTQYSGEEVFKTALRNIIKTKAKNNDYANCIYRQQIFKGTELQHLLDLKTELRLPSCNDHSTAFTPEPVAGRIFRVENYDNNAAFTPYNNSAYKVPILDPFFTEITFLKSSYKKYYDFTYLGTCKYQNRDMYAVYFDQKDNCTWVLSSGYALIDMENYGIAYLNWKVSDKSLKYAVPDMYLMGGTTNNNFTLSTEENQAFYLYINGEWKFNTATQNVGFQLDNTSYSYKRELLTTGYHNKDTQRFQSTSLDKMKTRFILVKEPQYLPHLWRDGWLLPSNESIMKNIPYMHEIIFLSKP</sequence>
<evidence type="ECO:0000313" key="3">
    <source>
        <dbReference type="Proteomes" id="UP001207408"/>
    </source>
</evidence>
<comment type="caution">
    <text evidence="2">The sequence shown here is derived from an EMBL/GenBank/DDBJ whole genome shotgun (WGS) entry which is preliminary data.</text>
</comment>
<accession>A0AAE3MG98</accession>
<reference evidence="2" key="1">
    <citation type="submission" date="2022-10" db="EMBL/GenBank/DDBJ databases">
        <authorList>
            <person name="Yu W.X."/>
        </authorList>
    </citation>
    <scope>NUCLEOTIDE SEQUENCE</scope>
    <source>
        <strain evidence="2">D04</strain>
    </source>
</reference>
<name>A0AAE3MG98_9BACT</name>
<proteinExistence type="predicted"/>
<keyword evidence="3" id="KW-1185">Reference proteome</keyword>
<gene>
    <name evidence="2" type="ORF">OM074_14920</name>
</gene>
<evidence type="ECO:0000313" key="2">
    <source>
        <dbReference type="EMBL" id="MCW3806926.1"/>
    </source>
</evidence>